<dbReference type="OMA" id="NLCRAIN"/>
<evidence type="ECO:0000256" key="6">
    <source>
        <dbReference type="ARBA" id="ARBA00023069"/>
    </source>
</evidence>
<dbReference type="GeneTree" id="ENSGT00390000010825"/>
<evidence type="ECO:0000313" key="11">
    <source>
        <dbReference type="Ensembl" id="ENSEEEP00000044756.2"/>
    </source>
</evidence>
<evidence type="ECO:0000256" key="2">
    <source>
        <dbReference type="ARBA" id="ARBA00006875"/>
    </source>
</evidence>
<comment type="subunit">
    <text evidence="9">Microtubule inner protein component of sperm flagellar doublet microtubules.</text>
</comment>
<dbReference type="InterPro" id="IPR008805">
    <property type="entry name" value="RIB43A"/>
</dbReference>
<dbReference type="STRING" id="8005.ENSEEEP00000044756"/>
<evidence type="ECO:0000256" key="10">
    <source>
        <dbReference type="SAM" id="Coils"/>
    </source>
</evidence>
<sequence>MNRVELLSDRNAAAHLERRRNRELQRQDRIFNARVRTVGIDRDAIDYQVVEKKNKEESEAKTLKEFANDLIRSDRMACMLEHRQRKDERFLAEAVDHFHHHFQQPDSRREFDLNDPERLQKQDGVRVLPGLAGEDLGSRDRLCRQREQLRDWSLQHQRELEQTKAQQKQEDHQYDQSRVALDIKALELQKMEEKVKRAEAIAFKNFNIALAAEVSARRERERREEEENNQTDIQNQLQGELLSESKERSIGLPALSQTRRVYYRGMTTQQLLHFTHCQLQQAEERMRVRMEQQEEELQRERVRLATARAALLQERQQARISKEQRRAVDQANAALAQAQHAQKRYLQEAYCNIPEEHYFSQFNTSSR</sequence>
<reference evidence="12" key="1">
    <citation type="journal article" date="2014" name="Science">
        <title>Nonhuman genetics. Genomic basis for the convergent evolution of electric organs.</title>
        <authorList>
            <person name="Gallant J.R."/>
            <person name="Traeger L.L."/>
            <person name="Volkening J.D."/>
            <person name="Moffett H."/>
            <person name="Chen P.H."/>
            <person name="Novina C.D."/>
            <person name="Phillips G.N.Jr."/>
            <person name="Anand R."/>
            <person name="Wells G.B."/>
            <person name="Pinch M."/>
            <person name="Guth R."/>
            <person name="Unguez G.A."/>
            <person name="Albert J.S."/>
            <person name="Zakon H.H."/>
            <person name="Samanta M.P."/>
            <person name="Sussman M.R."/>
        </authorList>
    </citation>
    <scope>NUCLEOTIDE SEQUENCE [LARGE SCALE GENOMIC DNA]</scope>
</reference>
<comment type="similarity">
    <text evidence="2">Belongs to the RIB43A family.</text>
</comment>
<keyword evidence="12" id="KW-1185">Reference proteome</keyword>
<keyword evidence="7" id="KW-0206">Cytoskeleton</keyword>
<dbReference type="AlphaFoldDB" id="A0A4W4H0F8"/>
<feature type="coiled-coil region" evidence="10">
    <location>
        <begin position="280"/>
        <end position="348"/>
    </location>
</feature>
<keyword evidence="4" id="KW-0282">Flagellum</keyword>
<accession>A0A4W4H0F8</accession>
<gene>
    <name evidence="11" type="primary">RIBC2</name>
</gene>
<evidence type="ECO:0000256" key="7">
    <source>
        <dbReference type="ARBA" id="ARBA00023212"/>
    </source>
</evidence>
<name>A0A4W4H0F8_ELEEL</name>
<organism evidence="11 12">
    <name type="scientific">Electrophorus electricus</name>
    <name type="common">Electric eel</name>
    <name type="synonym">Gymnotus electricus</name>
    <dbReference type="NCBI Taxonomy" id="8005"/>
    <lineage>
        <taxon>Eukaryota</taxon>
        <taxon>Metazoa</taxon>
        <taxon>Chordata</taxon>
        <taxon>Craniata</taxon>
        <taxon>Vertebrata</taxon>
        <taxon>Euteleostomi</taxon>
        <taxon>Actinopterygii</taxon>
        <taxon>Neopterygii</taxon>
        <taxon>Teleostei</taxon>
        <taxon>Ostariophysi</taxon>
        <taxon>Gymnotiformes</taxon>
        <taxon>Gymnotoidei</taxon>
        <taxon>Gymnotidae</taxon>
        <taxon>Electrophorus</taxon>
    </lineage>
</organism>
<reference evidence="11" key="4">
    <citation type="submission" date="2025-08" db="UniProtKB">
        <authorList>
            <consortium name="Ensembl"/>
        </authorList>
    </citation>
    <scope>IDENTIFICATION</scope>
</reference>
<dbReference type="GeneID" id="113589244"/>
<dbReference type="Ensembl" id="ENSEEET00000045260.2">
    <property type="protein sequence ID" value="ENSEEEP00000044756.2"/>
    <property type="gene ID" value="ENSEEEG00000021128.2"/>
</dbReference>
<protein>
    <recommendedName>
        <fullName evidence="13">RIB43A domain with coiled-coils 2</fullName>
    </recommendedName>
</protein>
<feature type="coiled-coil region" evidence="10">
    <location>
        <begin position="181"/>
        <end position="236"/>
    </location>
</feature>
<dbReference type="PANTHER" id="PTHR14517">
    <property type="entry name" value="RIB43A-RELATED"/>
    <property type="match status" value="1"/>
</dbReference>
<evidence type="ECO:0000313" key="12">
    <source>
        <dbReference type="Proteomes" id="UP000314983"/>
    </source>
</evidence>
<keyword evidence="5 10" id="KW-0175">Coiled coil</keyword>
<reference evidence="11" key="5">
    <citation type="submission" date="2025-09" db="UniProtKB">
        <authorList>
            <consortium name="Ensembl"/>
        </authorList>
    </citation>
    <scope>IDENTIFICATION</scope>
</reference>
<proteinExistence type="inferred from homology"/>
<evidence type="ECO:0000256" key="3">
    <source>
        <dbReference type="ARBA" id="ARBA00022490"/>
    </source>
</evidence>
<dbReference type="PANTHER" id="PTHR14517:SF10">
    <property type="entry name" value="RIB43A-LIKE WITH COILED-COILS PROTEIN 2"/>
    <property type="match status" value="1"/>
</dbReference>
<evidence type="ECO:0000256" key="9">
    <source>
        <dbReference type="ARBA" id="ARBA00046435"/>
    </source>
</evidence>
<evidence type="ECO:0000256" key="8">
    <source>
        <dbReference type="ARBA" id="ARBA00023273"/>
    </source>
</evidence>
<dbReference type="Proteomes" id="UP000314983">
    <property type="component" value="Chromosome 12"/>
</dbReference>
<evidence type="ECO:0000256" key="5">
    <source>
        <dbReference type="ARBA" id="ARBA00023054"/>
    </source>
</evidence>
<reference evidence="11" key="3">
    <citation type="submission" date="2020-05" db="EMBL/GenBank/DDBJ databases">
        <title>Electrophorus electricus (electric eel) genome, fEleEle1, primary haplotype.</title>
        <authorList>
            <person name="Myers G."/>
            <person name="Meyer A."/>
            <person name="Fedrigo O."/>
            <person name="Formenti G."/>
            <person name="Rhie A."/>
            <person name="Tracey A."/>
            <person name="Sims Y."/>
            <person name="Jarvis E.D."/>
        </authorList>
    </citation>
    <scope>NUCLEOTIDE SEQUENCE [LARGE SCALE GENOMIC DNA]</scope>
</reference>
<dbReference type="RefSeq" id="XP_026884601.2">
    <property type="nucleotide sequence ID" value="XM_027028800.2"/>
</dbReference>
<comment type="subcellular location">
    <subcellularLocation>
        <location evidence="1">Cytoplasm</location>
        <location evidence="1">Cytoskeleton</location>
        <location evidence="1">Flagellum axoneme</location>
    </subcellularLocation>
</comment>
<keyword evidence="6" id="KW-0969">Cilium</keyword>
<evidence type="ECO:0000256" key="1">
    <source>
        <dbReference type="ARBA" id="ARBA00004611"/>
    </source>
</evidence>
<reference evidence="12" key="2">
    <citation type="journal article" date="2017" name="Sci. Adv.">
        <title>A tail of two voltages: Proteomic comparison of the three electric organs of the electric eel.</title>
        <authorList>
            <person name="Traeger L.L."/>
            <person name="Sabat G."/>
            <person name="Barrett-Wilt G.A."/>
            <person name="Wells G.B."/>
            <person name="Sussman M.R."/>
        </authorList>
    </citation>
    <scope>NUCLEOTIDE SEQUENCE [LARGE SCALE GENOMIC DNA]</scope>
</reference>
<keyword evidence="3" id="KW-0963">Cytoplasm</keyword>
<keyword evidence="8" id="KW-0966">Cell projection</keyword>
<dbReference type="Pfam" id="PF05914">
    <property type="entry name" value="RIB43A"/>
    <property type="match status" value="1"/>
</dbReference>
<evidence type="ECO:0000256" key="4">
    <source>
        <dbReference type="ARBA" id="ARBA00022846"/>
    </source>
</evidence>
<evidence type="ECO:0008006" key="13">
    <source>
        <dbReference type="Google" id="ProtNLM"/>
    </source>
</evidence>